<name>A0ACC5ZTB1_9RHOB</name>
<keyword evidence="2" id="KW-1185">Reference proteome</keyword>
<evidence type="ECO:0000313" key="1">
    <source>
        <dbReference type="EMBL" id="MCM2560784.1"/>
    </source>
</evidence>
<proteinExistence type="predicted"/>
<accession>A0ACC5ZTB1</accession>
<sequence>MFRSLAISLALFAATPSLADFAAINGLRVVPMGDGARFEVIGRAGSGPQQYFCAAADYAQSVLGAPVAGRVSVAAPRGASQTRPGRRAVAFVVDDGPGRRAGDDNRYGLSVSEVGFNVSIGMARTSFCFDDDPLWLY</sequence>
<dbReference type="EMBL" id="JAMQGO010000001">
    <property type="protein sequence ID" value="MCM2560784.1"/>
    <property type="molecule type" value="Genomic_DNA"/>
</dbReference>
<comment type="caution">
    <text evidence="1">The sequence shown here is derived from an EMBL/GenBank/DDBJ whole genome shotgun (WGS) entry which is preliminary data.</text>
</comment>
<evidence type="ECO:0000313" key="2">
    <source>
        <dbReference type="Proteomes" id="UP001203036"/>
    </source>
</evidence>
<reference evidence="1" key="1">
    <citation type="submission" date="2022-06" db="EMBL/GenBank/DDBJ databases">
        <title>Lutimaribacter sp. EGI FJ00013, a novel bacterium isolated from a salt lake sediment enrichment.</title>
        <authorList>
            <person name="Gao L."/>
            <person name="Fang B.-Z."/>
            <person name="Li W.-J."/>
        </authorList>
    </citation>
    <scope>NUCLEOTIDE SEQUENCE</scope>
    <source>
        <strain evidence="1">EGI FJ00013</strain>
    </source>
</reference>
<organism evidence="1 2">
    <name type="scientific">Lutimaribacter degradans</name>
    <dbReference type="NCBI Taxonomy" id="2945989"/>
    <lineage>
        <taxon>Bacteria</taxon>
        <taxon>Pseudomonadati</taxon>
        <taxon>Pseudomonadota</taxon>
        <taxon>Alphaproteobacteria</taxon>
        <taxon>Rhodobacterales</taxon>
        <taxon>Roseobacteraceae</taxon>
        <taxon>Lutimaribacter</taxon>
    </lineage>
</organism>
<protein>
    <submittedName>
        <fullName evidence="1">Uncharacterized protein</fullName>
    </submittedName>
</protein>
<dbReference type="Proteomes" id="UP001203036">
    <property type="component" value="Unassembled WGS sequence"/>
</dbReference>
<gene>
    <name evidence="1" type="ORF">M8744_01380</name>
</gene>